<dbReference type="Pfam" id="PF07727">
    <property type="entry name" value="RVT_2"/>
    <property type="match status" value="1"/>
</dbReference>
<reference evidence="4" key="1">
    <citation type="journal article" date="2022" name="Int. J. Mol. Sci.">
        <title>Draft Genome of Tanacetum Coccineum: Genomic Comparison of Closely Related Tanacetum-Family Plants.</title>
        <authorList>
            <person name="Yamashiro T."/>
            <person name="Shiraishi A."/>
            <person name="Nakayama K."/>
            <person name="Satake H."/>
        </authorList>
    </citation>
    <scope>NUCLEOTIDE SEQUENCE</scope>
</reference>
<dbReference type="InterPro" id="IPR013103">
    <property type="entry name" value="RVT_2"/>
</dbReference>
<dbReference type="Pfam" id="PF14223">
    <property type="entry name" value="Retrotran_gag_2"/>
    <property type="match status" value="1"/>
</dbReference>
<keyword evidence="4" id="KW-0548">Nucleotidyltransferase</keyword>
<evidence type="ECO:0000313" key="5">
    <source>
        <dbReference type="Proteomes" id="UP001151760"/>
    </source>
</evidence>
<keyword evidence="1" id="KW-0863">Zinc-finger</keyword>
<dbReference type="Proteomes" id="UP001151760">
    <property type="component" value="Unassembled WGS sequence"/>
</dbReference>
<evidence type="ECO:0000259" key="3">
    <source>
        <dbReference type="PROSITE" id="PS50103"/>
    </source>
</evidence>
<dbReference type="EMBL" id="BQNB010018400">
    <property type="protein sequence ID" value="GJT73972.1"/>
    <property type="molecule type" value="Genomic_DNA"/>
</dbReference>
<dbReference type="Pfam" id="PF03732">
    <property type="entry name" value="Retrotrans_gag"/>
    <property type="match status" value="1"/>
</dbReference>
<feature type="region of interest" description="Disordered" evidence="2">
    <location>
        <begin position="562"/>
        <end position="609"/>
    </location>
</feature>
<keyword evidence="4" id="KW-0808">Transferase</keyword>
<dbReference type="CDD" id="cd09272">
    <property type="entry name" value="RNase_HI_RT_Ty1"/>
    <property type="match status" value="1"/>
</dbReference>
<keyword evidence="5" id="KW-1185">Reference proteome</keyword>
<feature type="compositionally biased region" description="Basic and acidic residues" evidence="2">
    <location>
        <begin position="472"/>
        <end position="482"/>
    </location>
</feature>
<name>A0ABQ5GGG3_9ASTR</name>
<reference evidence="4" key="2">
    <citation type="submission" date="2022-01" db="EMBL/GenBank/DDBJ databases">
        <authorList>
            <person name="Yamashiro T."/>
            <person name="Shiraishi A."/>
            <person name="Satake H."/>
            <person name="Nakayama K."/>
        </authorList>
    </citation>
    <scope>NUCLEOTIDE SEQUENCE</scope>
</reference>
<feature type="compositionally biased region" description="Polar residues" evidence="2">
    <location>
        <begin position="483"/>
        <end position="504"/>
    </location>
</feature>
<evidence type="ECO:0000256" key="1">
    <source>
        <dbReference type="PROSITE-ProRule" id="PRU00723"/>
    </source>
</evidence>
<proteinExistence type="predicted"/>
<keyword evidence="1" id="KW-0862">Zinc</keyword>
<feature type="compositionally biased region" description="Basic and acidic residues" evidence="2">
    <location>
        <begin position="563"/>
        <end position="581"/>
    </location>
</feature>
<feature type="compositionally biased region" description="Basic and acidic residues" evidence="2">
    <location>
        <begin position="506"/>
        <end position="517"/>
    </location>
</feature>
<protein>
    <submittedName>
        <fullName evidence="4">Reverse transcriptase domain-containing protein</fullName>
    </submittedName>
</protein>
<organism evidence="4 5">
    <name type="scientific">Tanacetum coccineum</name>
    <dbReference type="NCBI Taxonomy" id="301880"/>
    <lineage>
        <taxon>Eukaryota</taxon>
        <taxon>Viridiplantae</taxon>
        <taxon>Streptophyta</taxon>
        <taxon>Embryophyta</taxon>
        <taxon>Tracheophyta</taxon>
        <taxon>Spermatophyta</taxon>
        <taxon>Magnoliopsida</taxon>
        <taxon>eudicotyledons</taxon>
        <taxon>Gunneridae</taxon>
        <taxon>Pentapetalae</taxon>
        <taxon>asterids</taxon>
        <taxon>campanulids</taxon>
        <taxon>Asterales</taxon>
        <taxon>Asteraceae</taxon>
        <taxon>Asteroideae</taxon>
        <taxon>Anthemideae</taxon>
        <taxon>Anthemidinae</taxon>
        <taxon>Tanacetum</taxon>
    </lineage>
</organism>
<accession>A0ABQ5GGG3</accession>
<dbReference type="PANTHER" id="PTHR47481">
    <property type="match status" value="1"/>
</dbReference>
<dbReference type="InterPro" id="IPR000571">
    <property type="entry name" value="Znf_CCCH"/>
</dbReference>
<evidence type="ECO:0000313" key="4">
    <source>
        <dbReference type="EMBL" id="GJT73972.1"/>
    </source>
</evidence>
<feature type="compositionally biased region" description="Basic residues" evidence="2">
    <location>
        <begin position="597"/>
        <end position="606"/>
    </location>
</feature>
<dbReference type="PROSITE" id="PS50103">
    <property type="entry name" value="ZF_C3H1"/>
    <property type="match status" value="1"/>
</dbReference>
<feature type="region of interest" description="Disordered" evidence="2">
    <location>
        <begin position="471"/>
        <end position="541"/>
    </location>
</feature>
<dbReference type="InterPro" id="IPR005162">
    <property type="entry name" value="Retrotrans_gag_dom"/>
</dbReference>
<feature type="domain" description="C3H1-type" evidence="3">
    <location>
        <begin position="187"/>
        <end position="208"/>
    </location>
</feature>
<keyword evidence="4" id="KW-0695">RNA-directed DNA polymerase</keyword>
<sequence length="795" mass="89842">MTNPDQPSAPPTLPLVEKLYAIFLTLSSTLHKRLIKANPKIAKDVWDTIEAIFQDNKRTRVVALKGELRMIQMGDQTADEYFSNIDSIITLLNDLGSDVSQDDVVTYAINGLSDKYGSLSLIIAHKEPFLDLSTMRSMVSTDEMRIQNKSPSLSVSTNSSAPQVLLTETPHRVQDTRTNKERDNRNNNKTEVCRNFGQGVCRWGATCRGLDLAAQQQLLSLLQAQNTLLAQYGLSTISIPPGMVFGSTWRGSDIAYLLLYIDDIILSASSIAFLQSIIATLHAEFSMTDLGQLNYFLGISVTRNTSGMFLSQQKYASELFKCAGMLTYNPCRTLIDTYSKLSSDGDLVRVVSTGMILESLISLLSRGSCDWAGCPTTRQSTSGYCVFLGNNLLSWSLKRQVTLSRSNVEAEYRGVANAVAKTCYAVYLSSNPMQHQRTKHIEIDIHFVRDLVAAGHIRVLHVPSRYQLDFGESSKKSQRVREGSQNSSAGTFPASDTYSPSITKSVPDKAKSKDHSHSSGRPHRRDSSPSRDHPRSRDRLCGIKETYGNTCSSYRTWARHRYHSGDRDRSRSMKRGRESKSKLSRMPKSSTSDGGHWKSKLKRRKPTDKEDLSVPWSCKEVDLFTPRIRNFKSSQKTRMPNNVKTYDRTGDLEDHVKTFQATAQVKRWAMPTWCHMFNSTLIGTARVWFDELPSKSIDGYKDLKAAFLANFMQQKKYVKDPVEIYNIKQRDGETIKDFMKRFKVETRRMKGAPKCMRISGFMHRVNKPELIKRLNEHVPKTMEEMMTATTAFIRG</sequence>
<dbReference type="PANTHER" id="PTHR47481:SF41">
    <property type="entry name" value="COPIA-LIKE POLYPROTEIN_RETROTRANSPOSON"/>
    <property type="match status" value="1"/>
</dbReference>
<feature type="region of interest" description="Disordered" evidence="2">
    <location>
        <begin position="168"/>
        <end position="188"/>
    </location>
</feature>
<evidence type="ECO:0000256" key="2">
    <source>
        <dbReference type="SAM" id="MobiDB-lite"/>
    </source>
</evidence>
<dbReference type="GO" id="GO:0003964">
    <property type="term" value="F:RNA-directed DNA polymerase activity"/>
    <property type="evidence" value="ECO:0007669"/>
    <property type="project" value="UniProtKB-KW"/>
</dbReference>
<keyword evidence="1" id="KW-0479">Metal-binding</keyword>
<gene>
    <name evidence="4" type="ORF">Tco_1033258</name>
</gene>
<feature type="zinc finger region" description="C3H1-type" evidence="1">
    <location>
        <begin position="187"/>
        <end position="208"/>
    </location>
</feature>
<feature type="compositionally biased region" description="Basic and acidic residues" evidence="2">
    <location>
        <begin position="169"/>
        <end position="188"/>
    </location>
</feature>
<feature type="compositionally biased region" description="Basic and acidic residues" evidence="2">
    <location>
        <begin position="525"/>
        <end position="541"/>
    </location>
</feature>
<comment type="caution">
    <text evidence="4">The sequence shown here is derived from an EMBL/GenBank/DDBJ whole genome shotgun (WGS) entry which is preliminary data.</text>
</comment>